<keyword evidence="2" id="KW-1185">Reference proteome</keyword>
<evidence type="ECO:0000313" key="1">
    <source>
        <dbReference type="EMBL" id="TDF73040.1"/>
    </source>
</evidence>
<accession>A0AC61QJ88</accession>
<sequence>MDLSTLITQEGMDRLQRRIQGLLRERPAVIKAVATAREYGDLSENAEYKSARERQRQIDTEIDYLRRRAAHLKVIDISTIPKDRVRFGAICRIRDEANGEIIVYQIIGADELNFFDKEGIQPVSVLSPIGNSLLGKQVGDKVVVDAPMGERILEILEIS</sequence>
<dbReference type="Proteomes" id="UP000294588">
    <property type="component" value="Unassembled WGS sequence"/>
</dbReference>
<reference evidence="1" key="1">
    <citation type="submission" date="2019-03" db="EMBL/GenBank/DDBJ databases">
        <title>Candidatus Syntrophosphaera thermopropionivorans: a novel player in syntrophic propionate oxidation during anaerobic digestion.</title>
        <authorList>
            <person name="Dyksma S."/>
        </authorList>
    </citation>
    <scope>NUCLEOTIDE SEQUENCE</scope>
    <source>
        <strain evidence="1">W5</strain>
    </source>
</reference>
<name>A0AC61QJ88_9BACT</name>
<organism evidence="1 2">
    <name type="scientific">Candidatus Syntrophosphaera thermopropionivorans</name>
    <dbReference type="NCBI Taxonomy" id="2593015"/>
    <lineage>
        <taxon>Bacteria</taxon>
        <taxon>Pseudomonadati</taxon>
        <taxon>Candidatus Cloacimonadota</taxon>
        <taxon>Candidatus Cloacimonadia</taxon>
        <taxon>Candidatus Cloacimonadales</taxon>
        <taxon>Candidatus Cloacimonadaceae</taxon>
        <taxon>Candidatus Syntrophosphaera</taxon>
    </lineage>
</organism>
<proteinExistence type="predicted"/>
<dbReference type="EMBL" id="SMOG01000009">
    <property type="protein sequence ID" value="TDF73040.1"/>
    <property type="molecule type" value="Genomic_DNA"/>
</dbReference>
<gene>
    <name evidence="1" type="ORF">E0946_03970</name>
</gene>
<evidence type="ECO:0000313" key="2">
    <source>
        <dbReference type="Proteomes" id="UP000294588"/>
    </source>
</evidence>
<protein>
    <submittedName>
        <fullName evidence="1">Transcription elongation factor GreA</fullName>
    </submittedName>
</protein>
<keyword evidence="1" id="KW-0648">Protein biosynthesis</keyword>
<keyword evidence="1" id="KW-0251">Elongation factor</keyword>
<comment type="caution">
    <text evidence="1">The sequence shown here is derived from an EMBL/GenBank/DDBJ whole genome shotgun (WGS) entry which is preliminary data.</text>
</comment>